<protein>
    <submittedName>
        <fullName evidence="1">Uncharacterized protein</fullName>
    </submittedName>
</protein>
<comment type="caution">
    <text evidence="1">The sequence shown here is derived from an EMBL/GenBank/DDBJ whole genome shotgun (WGS) entry which is preliminary data.</text>
</comment>
<reference evidence="1 2" key="1">
    <citation type="submission" date="2021-06" db="EMBL/GenBank/DDBJ databases">
        <title>A haploid diamondback moth (Plutella xylostella L.) genome assembly resolves 31 chromosomes and identifies a diamide resistance mutation.</title>
        <authorList>
            <person name="Ward C.M."/>
            <person name="Perry K.D."/>
            <person name="Baker G."/>
            <person name="Powis K."/>
            <person name="Heckel D.G."/>
            <person name="Baxter S.W."/>
        </authorList>
    </citation>
    <scope>NUCLEOTIDE SEQUENCE [LARGE SCALE GENOMIC DNA]</scope>
    <source>
        <strain evidence="1 2">LV</strain>
        <tissue evidence="1">Single pupa</tissue>
    </source>
</reference>
<proteinExistence type="predicted"/>
<dbReference type="Proteomes" id="UP000823941">
    <property type="component" value="Chromosome 2"/>
</dbReference>
<dbReference type="EMBL" id="JAHIBW010000002">
    <property type="protein sequence ID" value="KAG7312713.1"/>
    <property type="molecule type" value="Genomic_DNA"/>
</dbReference>
<gene>
    <name evidence="1" type="ORF">JYU34_001084</name>
</gene>
<sequence length="114" mass="12475">MVPPSIDVPVIYAESHILFFDIEGLIVELLSEEYSAMSPASLEAAGLITSEYMKVAALTQSASPDATKRISGILAKMKEGAETMQTKLQAKAEQIKGHMDRKGKFIFKTFQTHA</sequence>
<evidence type="ECO:0000313" key="1">
    <source>
        <dbReference type="EMBL" id="KAG7312713.1"/>
    </source>
</evidence>
<evidence type="ECO:0000313" key="2">
    <source>
        <dbReference type="Proteomes" id="UP000823941"/>
    </source>
</evidence>
<accession>A0ABQ7R5Y8</accession>
<name>A0ABQ7R5Y8_PLUXY</name>
<keyword evidence="2" id="KW-1185">Reference proteome</keyword>
<organism evidence="1 2">
    <name type="scientific">Plutella xylostella</name>
    <name type="common">Diamondback moth</name>
    <name type="synonym">Plutella maculipennis</name>
    <dbReference type="NCBI Taxonomy" id="51655"/>
    <lineage>
        <taxon>Eukaryota</taxon>
        <taxon>Metazoa</taxon>
        <taxon>Ecdysozoa</taxon>
        <taxon>Arthropoda</taxon>
        <taxon>Hexapoda</taxon>
        <taxon>Insecta</taxon>
        <taxon>Pterygota</taxon>
        <taxon>Neoptera</taxon>
        <taxon>Endopterygota</taxon>
        <taxon>Lepidoptera</taxon>
        <taxon>Glossata</taxon>
        <taxon>Ditrysia</taxon>
        <taxon>Yponomeutoidea</taxon>
        <taxon>Plutellidae</taxon>
        <taxon>Plutella</taxon>
    </lineage>
</organism>